<dbReference type="Proteomes" id="UP000006906">
    <property type="component" value="Chromosome 9"/>
</dbReference>
<dbReference type="KEGG" id="cre:CHLRE_09g397290v5"/>
<dbReference type="AlphaFoldDB" id="A0A2K3DEQ1"/>
<dbReference type="EMBL" id="CM008970">
    <property type="protein sequence ID" value="PNW79002.1"/>
    <property type="molecule type" value="Genomic_DNA"/>
</dbReference>
<dbReference type="GO" id="GO:0004620">
    <property type="term" value="F:phospholipase activity"/>
    <property type="evidence" value="ECO:0000318"/>
    <property type="project" value="GO_Central"/>
</dbReference>
<proteinExistence type="predicted"/>
<reference evidence="1 2" key="1">
    <citation type="journal article" date="2007" name="Science">
        <title>The Chlamydomonas genome reveals the evolution of key animal and plant functions.</title>
        <authorList>
            <person name="Merchant S.S."/>
            <person name="Prochnik S.E."/>
            <person name="Vallon O."/>
            <person name="Harris E.H."/>
            <person name="Karpowicz S.J."/>
            <person name="Witman G.B."/>
            <person name="Terry A."/>
            <person name="Salamov A."/>
            <person name="Fritz-Laylin L.K."/>
            <person name="Marechal-Drouard L."/>
            <person name="Marshall W.F."/>
            <person name="Qu L.H."/>
            <person name="Nelson D.R."/>
            <person name="Sanderfoot A.A."/>
            <person name="Spalding M.H."/>
            <person name="Kapitonov V.V."/>
            <person name="Ren Q."/>
            <person name="Ferris P."/>
            <person name="Lindquist E."/>
            <person name="Shapiro H."/>
            <person name="Lucas S.M."/>
            <person name="Grimwood J."/>
            <person name="Schmutz J."/>
            <person name="Cardol P."/>
            <person name="Cerutti H."/>
            <person name="Chanfreau G."/>
            <person name="Chen C.L."/>
            <person name="Cognat V."/>
            <person name="Croft M.T."/>
            <person name="Dent R."/>
            <person name="Dutcher S."/>
            <person name="Fernandez E."/>
            <person name="Fukuzawa H."/>
            <person name="Gonzalez-Ballester D."/>
            <person name="Gonzalez-Halphen D."/>
            <person name="Hallmann A."/>
            <person name="Hanikenne M."/>
            <person name="Hippler M."/>
            <person name="Inwood W."/>
            <person name="Jabbari K."/>
            <person name="Kalanon M."/>
            <person name="Kuras R."/>
            <person name="Lefebvre P.A."/>
            <person name="Lemaire S.D."/>
            <person name="Lobanov A.V."/>
            <person name="Lohr M."/>
            <person name="Manuell A."/>
            <person name="Meier I."/>
            <person name="Mets L."/>
            <person name="Mittag M."/>
            <person name="Mittelmeier T."/>
            <person name="Moroney J.V."/>
            <person name="Moseley J."/>
            <person name="Napoli C."/>
            <person name="Nedelcu A.M."/>
            <person name="Niyogi K."/>
            <person name="Novoselov S.V."/>
            <person name="Paulsen I.T."/>
            <person name="Pazour G."/>
            <person name="Purton S."/>
            <person name="Ral J.P."/>
            <person name="Riano-Pachon D.M."/>
            <person name="Riekhof W."/>
            <person name="Rymarquis L."/>
            <person name="Schroda M."/>
            <person name="Stern D."/>
            <person name="Umen J."/>
            <person name="Willows R."/>
            <person name="Wilson N."/>
            <person name="Zimmer S.L."/>
            <person name="Allmer J."/>
            <person name="Balk J."/>
            <person name="Bisova K."/>
            <person name="Chen C.J."/>
            <person name="Elias M."/>
            <person name="Gendler K."/>
            <person name="Hauser C."/>
            <person name="Lamb M.R."/>
            <person name="Ledford H."/>
            <person name="Long J.C."/>
            <person name="Minagawa J."/>
            <person name="Page M.D."/>
            <person name="Pan J."/>
            <person name="Pootakham W."/>
            <person name="Roje S."/>
            <person name="Rose A."/>
            <person name="Stahlberg E."/>
            <person name="Terauchi A.M."/>
            <person name="Yang P."/>
            <person name="Ball S."/>
            <person name="Bowler C."/>
            <person name="Dieckmann C.L."/>
            <person name="Gladyshev V.N."/>
            <person name="Green P."/>
            <person name="Jorgensen R."/>
            <person name="Mayfield S."/>
            <person name="Mueller-Roeber B."/>
            <person name="Rajamani S."/>
            <person name="Sayre R.T."/>
            <person name="Brokstein P."/>
            <person name="Dubchak I."/>
            <person name="Goodstein D."/>
            <person name="Hornick L."/>
            <person name="Huang Y.W."/>
            <person name="Jhaveri J."/>
            <person name="Luo Y."/>
            <person name="Martinez D."/>
            <person name="Ngau W.C."/>
            <person name="Otillar B."/>
            <person name="Poliakov A."/>
            <person name="Porter A."/>
            <person name="Szajkowski L."/>
            <person name="Werner G."/>
            <person name="Zhou K."/>
            <person name="Grigoriev I.V."/>
            <person name="Rokhsar D.S."/>
            <person name="Grossman A.R."/>
        </authorList>
    </citation>
    <scope>NUCLEOTIDE SEQUENCE [LARGE SCALE GENOMIC DNA]</scope>
    <source>
        <strain evidence="2">CC-503</strain>
    </source>
</reference>
<organism evidence="1 2">
    <name type="scientific">Chlamydomonas reinhardtii</name>
    <name type="common">Chlamydomonas smithii</name>
    <dbReference type="NCBI Taxonomy" id="3055"/>
    <lineage>
        <taxon>Eukaryota</taxon>
        <taxon>Viridiplantae</taxon>
        <taxon>Chlorophyta</taxon>
        <taxon>core chlorophytes</taxon>
        <taxon>Chlorophyceae</taxon>
        <taxon>CS clade</taxon>
        <taxon>Chlamydomonadales</taxon>
        <taxon>Chlamydomonadaceae</taxon>
        <taxon>Chlamydomonas</taxon>
    </lineage>
</organism>
<dbReference type="RefSeq" id="XP_042921300.1">
    <property type="nucleotide sequence ID" value="XM_043065840.1"/>
</dbReference>
<keyword evidence="2" id="KW-1185">Reference proteome</keyword>
<name>A0A2K3DEQ1_CHLRE</name>
<gene>
    <name evidence="1" type="ORF">CHLRE_09g397290v5</name>
</gene>
<sequence>MSAPAAKKVAAAEDCVEWSRLTEGLIQHIARYLHPNDVAINFKLLNREAAACLKEYQVIRLSQPLTPAPSWAGDEPLQVAVQSWPSAAFVAHWGRPQPWRALSLQQRRRLLCLAANSGCAASLEVALAHCGCKLTSHIAVAAALGGSVSACETLLIREGCDCMARLEDVAAEAGHLELLRWLRQARRDQLLSTPPPQLLPERVPEELATAVAACRGGHAHIFAWLLEEEEQAQGLGRAPGAVAAEPLTLAHPKVVPFLAGAAGAGGHVQLLDQLLPRLEPIPTGAACSMLETVAQGCPLEALQRVNRRVFGTGMHLTASTKQSLAIAAAVSSTPDWEQKLDWVLQQQPHGAALPGHPNPAGPRGGNDSAVLRRGAGRLPDWLQRLQALRACSVPLPPLSGLAVWPAHMNDVAALTWLLAEQGEVAPVIDGVMYVAAAAGHVPVLTALQERGCVFSGRHVLAAARAGRTAAVSWLLAQPLQPPVDDWAEVFKCLARGGADLATLRQLHERHGARIDLEAVAKYGSVEALEWAVALLRWPDADVPGVPGAWAIKTDTPSFVASAGNLAAADWLAQLLVSKRLGAPSLGAARGFHGMLGCAHGSFGTLRWWLRQRQEGCGVGQAVQGEEGQGEAEGLMRPLTDSEWWDLLADVLPFVFTAHDYSDGCKYSRAQWNWVVAKRLEAAAQAEAAGQAGAVAAARAKVEEQVEEWLRRLA</sequence>
<dbReference type="GeneID" id="66054713"/>
<dbReference type="GO" id="GO:0005783">
    <property type="term" value="C:endoplasmic reticulum"/>
    <property type="evidence" value="ECO:0000318"/>
    <property type="project" value="GO_Central"/>
</dbReference>
<dbReference type="ExpressionAtlas" id="A0A2K3DEQ1">
    <property type="expression patterns" value="baseline"/>
</dbReference>
<dbReference type="InParanoid" id="A0A2K3DEQ1"/>
<dbReference type="PANTHER" id="PTHR12393">
    <property type="entry name" value="SPHINGOMYELIN PHOSPHODIESTERASE RELATED"/>
    <property type="match status" value="1"/>
</dbReference>
<accession>A0A2K3DEQ1</accession>
<evidence type="ECO:0000313" key="2">
    <source>
        <dbReference type="Proteomes" id="UP000006906"/>
    </source>
</evidence>
<dbReference type="GO" id="GO:0030149">
    <property type="term" value="P:sphingolipid catabolic process"/>
    <property type="evidence" value="ECO:0000318"/>
    <property type="project" value="GO_Central"/>
</dbReference>
<dbReference type="GO" id="GO:0071944">
    <property type="term" value="C:cell periphery"/>
    <property type="evidence" value="ECO:0000318"/>
    <property type="project" value="GO_Central"/>
</dbReference>
<dbReference type="GO" id="GO:0016020">
    <property type="term" value="C:membrane"/>
    <property type="evidence" value="ECO:0000318"/>
    <property type="project" value="GO_Central"/>
</dbReference>
<dbReference type="OrthoDB" id="63514at2759"/>
<dbReference type="PANTHER" id="PTHR12393:SF6">
    <property type="entry name" value="SPHINGOMYELIN PHOSPHODIESTERASE 2"/>
    <property type="match status" value="1"/>
</dbReference>
<evidence type="ECO:0000313" key="1">
    <source>
        <dbReference type="EMBL" id="PNW79002.1"/>
    </source>
</evidence>
<dbReference type="Gramene" id="PNW79002">
    <property type="protein sequence ID" value="PNW79002"/>
    <property type="gene ID" value="CHLRE_09g397290v5"/>
</dbReference>
<dbReference type="GO" id="GO:0046513">
    <property type="term" value="P:ceramide biosynthetic process"/>
    <property type="evidence" value="ECO:0000318"/>
    <property type="project" value="GO_Central"/>
</dbReference>
<protein>
    <submittedName>
        <fullName evidence="1">Uncharacterized protein</fullName>
    </submittedName>
</protein>